<feature type="transmembrane region" description="Helical" evidence="1">
    <location>
        <begin position="181"/>
        <end position="203"/>
    </location>
</feature>
<evidence type="ECO:0000256" key="1">
    <source>
        <dbReference type="SAM" id="Phobius"/>
    </source>
</evidence>
<accession>A0AAW5K946</accession>
<name>A0AAW5K946_9FIRM</name>
<evidence type="ECO:0000259" key="2">
    <source>
        <dbReference type="Pfam" id="PF14501"/>
    </source>
</evidence>
<sequence length="430" mass="48663">MNQTEQLSNWLNYLIIAFYIHLLVPSRFSGKRAAAVLTAGSLATFLFSLFWFLYKGRAFVMTFSALIIVLPVLLLSLFYAKYRDARTIFTVVTICSIMMGVGIVGEIWKHFLSPWAEIPLEMALHLALLTAIARVFQEQFFLIQERFRRLWLLLTAIPLLYCEIFDLLAESARLSPYRGEGTAVVLMAVCAMMATYVLLLLFFRQLRMQLEQERANQILMAQVEMMKAQEQAILRSEDRIRIYRHDLRHYLQIADEHLRGGRYQEAQKVVKDLDEQVSKSTAVRCYCKNLTVNAALSGYLRRAEEEGIAVRSALEFPDPLPAEELELAVVLANAAENALHACQKMPEGAPRSIVLSGQVVGSSFLLEIANTYRGEIAIDPKTDLPLPEGEEHGVGTKSIIAFAHKYGVLLDCSAEGGWFVLRLLFQMEGR</sequence>
<feature type="transmembrane region" description="Helical" evidence="1">
    <location>
        <begin position="87"/>
        <end position="108"/>
    </location>
</feature>
<dbReference type="AlphaFoldDB" id="A0AAW5K946"/>
<dbReference type="Proteomes" id="UP001205063">
    <property type="component" value="Unassembled WGS sequence"/>
</dbReference>
<dbReference type="RefSeq" id="WP_256136060.1">
    <property type="nucleotide sequence ID" value="NZ_JANGAB010000003.1"/>
</dbReference>
<reference evidence="3" key="1">
    <citation type="submission" date="2022-06" db="EMBL/GenBank/DDBJ databases">
        <title>Isolation of gut microbiota from human fecal samples.</title>
        <authorList>
            <person name="Pamer E.G."/>
            <person name="Barat B."/>
            <person name="Waligurski E."/>
            <person name="Medina S."/>
            <person name="Paddock L."/>
            <person name="Mostad J."/>
        </authorList>
    </citation>
    <scope>NUCLEOTIDE SEQUENCE</scope>
    <source>
        <strain evidence="3">DFI.7.96</strain>
    </source>
</reference>
<dbReference type="EMBL" id="JANGAB010000003">
    <property type="protein sequence ID" value="MCQ4949496.1"/>
    <property type="molecule type" value="Genomic_DNA"/>
</dbReference>
<keyword evidence="3" id="KW-0547">Nucleotide-binding</keyword>
<protein>
    <submittedName>
        <fullName evidence="3">ATP-binding protein</fullName>
    </submittedName>
</protein>
<feature type="transmembrane region" description="Helical" evidence="1">
    <location>
        <begin position="33"/>
        <end position="53"/>
    </location>
</feature>
<gene>
    <name evidence="3" type="ORF">NE646_07415</name>
</gene>
<evidence type="ECO:0000313" key="4">
    <source>
        <dbReference type="Proteomes" id="UP001205063"/>
    </source>
</evidence>
<keyword evidence="1" id="KW-0812">Transmembrane</keyword>
<comment type="caution">
    <text evidence="3">The sequence shown here is derived from an EMBL/GenBank/DDBJ whole genome shotgun (WGS) entry which is preliminary data.</text>
</comment>
<dbReference type="GO" id="GO:0005524">
    <property type="term" value="F:ATP binding"/>
    <property type="evidence" value="ECO:0007669"/>
    <property type="project" value="UniProtKB-KW"/>
</dbReference>
<feature type="domain" description="Sensor histidine kinase NatK-like C-terminal" evidence="2">
    <location>
        <begin position="325"/>
        <end position="426"/>
    </location>
</feature>
<keyword evidence="1" id="KW-0472">Membrane</keyword>
<dbReference type="Pfam" id="PF14501">
    <property type="entry name" value="HATPase_c_5"/>
    <property type="match status" value="1"/>
</dbReference>
<organism evidence="3 4">
    <name type="scientific">Bittarella massiliensis</name>
    <name type="common">ex Durand et al. 2017</name>
    <dbReference type="NCBI Taxonomy" id="1720313"/>
    <lineage>
        <taxon>Bacteria</taxon>
        <taxon>Bacillati</taxon>
        <taxon>Bacillota</taxon>
        <taxon>Clostridia</taxon>
        <taxon>Eubacteriales</taxon>
        <taxon>Oscillospiraceae</taxon>
        <taxon>Bittarella (ex Durand et al. 2017)</taxon>
    </lineage>
</organism>
<feature type="transmembrane region" description="Helical" evidence="1">
    <location>
        <begin position="59"/>
        <end position="80"/>
    </location>
</feature>
<feature type="transmembrane region" description="Helical" evidence="1">
    <location>
        <begin position="149"/>
        <end position="169"/>
    </location>
</feature>
<evidence type="ECO:0000313" key="3">
    <source>
        <dbReference type="EMBL" id="MCQ4949496.1"/>
    </source>
</evidence>
<feature type="transmembrane region" description="Helical" evidence="1">
    <location>
        <begin position="6"/>
        <end position="24"/>
    </location>
</feature>
<feature type="transmembrane region" description="Helical" evidence="1">
    <location>
        <begin position="120"/>
        <end position="137"/>
    </location>
</feature>
<proteinExistence type="predicted"/>
<dbReference type="InterPro" id="IPR032834">
    <property type="entry name" value="NatK-like_C"/>
</dbReference>
<keyword evidence="1" id="KW-1133">Transmembrane helix</keyword>
<keyword evidence="3" id="KW-0067">ATP-binding</keyword>
<dbReference type="CDD" id="cd16935">
    <property type="entry name" value="HATPase_AgrC-ComD-like"/>
    <property type="match status" value="1"/>
</dbReference>